<gene>
    <name evidence="2" type="ordered locus">DMR_21910</name>
</gene>
<evidence type="ECO:0000313" key="3">
    <source>
        <dbReference type="Proteomes" id="UP000009071"/>
    </source>
</evidence>
<accession>C4XS26</accession>
<dbReference type="HOGENOM" id="CLU_013985_11_0_7"/>
<protein>
    <submittedName>
        <fullName evidence="2">Acetyltransferase</fullName>
    </submittedName>
</protein>
<dbReference type="GO" id="GO:0016747">
    <property type="term" value="F:acyltransferase activity, transferring groups other than amino-acyl groups"/>
    <property type="evidence" value="ECO:0007669"/>
    <property type="project" value="InterPro"/>
</dbReference>
<dbReference type="eggNOG" id="COG0456">
    <property type="taxonomic scope" value="Bacteria"/>
</dbReference>
<proteinExistence type="predicted"/>
<dbReference type="PROSITE" id="PS51186">
    <property type="entry name" value="GNAT"/>
    <property type="match status" value="1"/>
</dbReference>
<dbReference type="Gene3D" id="3.40.630.30">
    <property type="match status" value="1"/>
</dbReference>
<dbReference type="InterPro" id="IPR016181">
    <property type="entry name" value="Acyl_CoA_acyltransferase"/>
</dbReference>
<dbReference type="AlphaFoldDB" id="C4XS26"/>
<keyword evidence="3" id="KW-1185">Reference proteome</keyword>
<dbReference type="Proteomes" id="UP000009071">
    <property type="component" value="Chromosome"/>
</dbReference>
<dbReference type="CDD" id="cd04301">
    <property type="entry name" value="NAT_SF"/>
    <property type="match status" value="1"/>
</dbReference>
<dbReference type="PANTHER" id="PTHR43305">
    <property type="entry name" value="FAMILY N-ACETYLTRANSFERASE, PUTATIVE (AFU_ORTHOLOGUE AFUA_2G01380)-RELATED"/>
    <property type="match status" value="1"/>
</dbReference>
<organism evidence="2 3">
    <name type="scientific">Solidesulfovibrio magneticus (strain ATCC 700980 / DSM 13731 / RS-1)</name>
    <name type="common">Desulfovibrio magneticus</name>
    <dbReference type="NCBI Taxonomy" id="573370"/>
    <lineage>
        <taxon>Bacteria</taxon>
        <taxon>Pseudomonadati</taxon>
        <taxon>Thermodesulfobacteriota</taxon>
        <taxon>Desulfovibrionia</taxon>
        <taxon>Desulfovibrionales</taxon>
        <taxon>Desulfovibrionaceae</taxon>
        <taxon>Solidesulfovibrio</taxon>
    </lineage>
</organism>
<dbReference type="STRING" id="573370.DMR_21910"/>
<feature type="domain" description="N-acetyltransferase" evidence="1">
    <location>
        <begin position="9"/>
        <end position="164"/>
    </location>
</feature>
<dbReference type="InterPro" id="IPR052777">
    <property type="entry name" value="Acetyltransferase_Enz"/>
</dbReference>
<dbReference type="InterPro" id="IPR000182">
    <property type="entry name" value="GNAT_dom"/>
</dbReference>
<evidence type="ECO:0000259" key="1">
    <source>
        <dbReference type="PROSITE" id="PS51186"/>
    </source>
</evidence>
<dbReference type="Pfam" id="PF00583">
    <property type="entry name" value="Acetyltransf_1"/>
    <property type="match status" value="1"/>
</dbReference>
<dbReference type="PANTHER" id="PTHR43305:SF1">
    <property type="entry name" value="FAMILY N-ACETYLTRANSFERASE, PUTATIVE (AFU_ORTHOLOGUE AFUA_2G01380)-RELATED"/>
    <property type="match status" value="1"/>
</dbReference>
<dbReference type="SUPFAM" id="SSF55729">
    <property type="entry name" value="Acyl-CoA N-acyltransferases (Nat)"/>
    <property type="match status" value="1"/>
</dbReference>
<name>C4XS26_SOLM1</name>
<sequence>MMQPRPSLESLRQASGIAPATDMAVVRILFEEYAKGLGFSLCFQNFDEELAGLPGRYGVPGGGLWLAWVNGLPAGCVGLRPLEDGVCEMKRLYVRPDHAGHGLGRGLAEAALAGARKRGYRVMRLDTLKSMTAANALYRKLGFEQIGPYCDNPFEEARYYELTL</sequence>
<dbReference type="KEGG" id="dma:DMR_21910"/>
<dbReference type="RefSeq" id="WP_015860865.1">
    <property type="nucleotide sequence ID" value="NC_012796.1"/>
</dbReference>
<evidence type="ECO:0000313" key="2">
    <source>
        <dbReference type="EMBL" id="BAH75682.1"/>
    </source>
</evidence>
<reference evidence="2 3" key="1">
    <citation type="journal article" date="2009" name="Genome Res.">
        <title>Whole genome sequence of Desulfovibrio magneticus strain RS-1 revealed common gene clusters in magnetotactic bacteria.</title>
        <authorList>
            <person name="Nakazawa H."/>
            <person name="Arakaki A."/>
            <person name="Narita-Yamada S."/>
            <person name="Yashiro I."/>
            <person name="Jinno K."/>
            <person name="Aoki N."/>
            <person name="Tsuruyama A."/>
            <person name="Okamura Y."/>
            <person name="Tanikawa S."/>
            <person name="Fujita N."/>
            <person name="Takeyama H."/>
            <person name="Matsunaga T."/>
        </authorList>
    </citation>
    <scope>NUCLEOTIDE SEQUENCE [LARGE SCALE GENOMIC DNA]</scope>
    <source>
        <strain evidence="3">ATCC 700980 / DSM 13731 / RS-1</strain>
    </source>
</reference>
<dbReference type="EMBL" id="AP010904">
    <property type="protein sequence ID" value="BAH75682.1"/>
    <property type="molecule type" value="Genomic_DNA"/>
</dbReference>